<dbReference type="GO" id="GO:0009252">
    <property type="term" value="P:peptidoglycan biosynthetic process"/>
    <property type="evidence" value="ECO:0007669"/>
    <property type="project" value="UniProtKB-KW"/>
</dbReference>
<dbReference type="InterPro" id="IPR016181">
    <property type="entry name" value="Acyl_CoA_acyltransferase"/>
</dbReference>
<dbReference type="Gene3D" id="3.40.630.30">
    <property type="match status" value="1"/>
</dbReference>
<evidence type="ECO:0000256" key="6">
    <source>
        <dbReference type="ARBA" id="ARBA00023316"/>
    </source>
</evidence>
<reference evidence="7 8" key="1">
    <citation type="journal article" date="2016" name="Nat. Commun.">
        <title>Thousands of microbial genomes shed light on interconnected biogeochemical processes in an aquifer system.</title>
        <authorList>
            <person name="Anantharaman K."/>
            <person name="Brown C.T."/>
            <person name="Hug L.A."/>
            <person name="Sharon I."/>
            <person name="Castelle C.J."/>
            <person name="Probst A.J."/>
            <person name="Thomas B.C."/>
            <person name="Singh A."/>
            <person name="Wilkins M.J."/>
            <person name="Karaoz U."/>
            <person name="Brodie E.L."/>
            <person name="Williams K.H."/>
            <person name="Hubbard S.S."/>
            <person name="Banfield J.F."/>
        </authorList>
    </citation>
    <scope>NUCLEOTIDE SEQUENCE [LARGE SCALE GENOMIC DNA]</scope>
</reference>
<dbReference type="AlphaFoldDB" id="A0A1G2Q6N4"/>
<sequence length="329" mass="37928">MWRELESEAEHWGFIQAAGLQPGIFLQSPAWAKLQERLGSATKTLGYFQDNKIIGLVLLIKSQLPFQYFYWFAPKGPHFIADCSDVIKQEALLNLVNYLKSDKTIFLRIEPNISPAKSCKTKPVNPSATSVVDFKPAWESIIANMHEKTRYNMRLAERKGLKFRWANLAEFDNFWNLLQETAKRDNFRTHEFDHYKTMLELFGSVPLDTSELACRLGLVEYNGKLLAANLVLVCNKQATYLHGASSREHHELMAPYLLHGEVMRQLKEAGCKSYDMWGVQPQDGSLKNWAGFTRFKVGWGGQYYEAPGTFDYPIKKILYLVYRLARNLR</sequence>
<keyword evidence="2" id="KW-0808">Transferase</keyword>
<keyword evidence="4" id="KW-0573">Peptidoglycan synthesis</keyword>
<evidence type="ECO:0008006" key="9">
    <source>
        <dbReference type="Google" id="ProtNLM"/>
    </source>
</evidence>
<comment type="similarity">
    <text evidence="1">Belongs to the FemABX family.</text>
</comment>
<dbReference type="PANTHER" id="PTHR36174">
    <property type="entry name" value="LIPID II:GLYCINE GLYCYLTRANSFERASE"/>
    <property type="match status" value="1"/>
</dbReference>
<organism evidence="7 8">
    <name type="scientific">Candidatus Veblenbacteria bacterium RIFOXYA2_FULL_43_9</name>
    <dbReference type="NCBI Taxonomy" id="1802425"/>
    <lineage>
        <taxon>Bacteria</taxon>
        <taxon>Candidatus Vebleniibacteriota</taxon>
    </lineage>
</organism>
<gene>
    <name evidence="7" type="ORF">A2226_02365</name>
</gene>
<dbReference type="InterPro" id="IPR003447">
    <property type="entry name" value="FEMABX"/>
</dbReference>
<accession>A0A1G2Q6N4</accession>
<comment type="caution">
    <text evidence="7">The sequence shown here is derived from an EMBL/GenBank/DDBJ whole genome shotgun (WGS) entry which is preliminary data.</text>
</comment>
<protein>
    <recommendedName>
        <fullName evidence="9">BioF2-like acetyltransferase domain-containing protein</fullName>
    </recommendedName>
</protein>
<keyword evidence="5" id="KW-0012">Acyltransferase</keyword>
<evidence type="ECO:0000256" key="3">
    <source>
        <dbReference type="ARBA" id="ARBA00022960"/>
    </source>
</evidence>
<dbReference type="Pfam" id="PF02388">
    <property type="entry name" value="FemAB"/>
    <property type="match status" value="3"/>
</dbReference>
<dbReference type="GO" id="GO:0016755">
    <property type="term" value="F:aminoacyltransferase activity"/>
    <property type="evidence" value="ECO:0007669"/>
    <property type="project" value="InterPro"/>
</dbReference>
<dbReference type="GO" id="GO:0008360">
    <property type="term" value="P:regulation of cell shape"/>
    <property type="evidence" value="ECO:0007669"/>
    <property type="project" value="UniProtKB-KW"/>
</dbReference>
<evidence type="ECO:0000313" key="7">
    <source>
        <dbReference type="EMBL" id="OHA55799.1"/>
    </source>
</evidence>
<dbReference type="PANTHER" id="PTHR36174:SF1">
    <property type="entry name" value="LIPID II:GLYCINE GLYCYLTRANSFERASE"/>
    <property type="match status" value="1"/>
</dbReference>
<proteinExistence type="inferred from homology"/>
<dbReference type="GO" id="GO:0071555">
    <property type="term" value="P:cell wall organization"/>
    <property type="evidence" value="ECO:0007669"/>
    <property type="project" value="UniProtKB-KW"/>
</dbReference>
<keyword evidence="3" id="KW-0133">Cell shape</keyword>
<evidence type="ECO:0000256" key="4">
    <source>
        <dbReference type="ARBA" id="ARBA00022984"/>
    </source>
</evidence>
<evidence type="ECO:0000256" key="1">
    <source>
        <dbReference type="ARBA" id="ARBA00009943"/>
    </source>
</evidence>
<dbReference type="EMBL" id="MHTB01000004">
    <property type="protein sequence ID" value="OHA55799.1"/>
    <property type="molecule type" value="Genomic_DNA"/>
</dbReference>
<evidence type="ECO:0000313" key="8">
    <source>
        <dbReference type="Proteomes" id="UP000178936"/>
    </source>
</evidence>
<evidence type="ECO:0000256" key="5">
    <source>
        <dbReference type="ARBA" id="ARBA00023315"/>
    </source>
</evidence>
<keyword evidence="6" id="KW-0961">Cell wall biogenesis/degradation</keyword>
<evidence type="ECO:0000256" key="2">
    <source>
        <dbReference type="ARBA" id="ARBA00022679"/>
    </source>
</evidence>
<name>A0A1G2Q6N4_9BACT</name>
<dbReference type="SUPFAM" id="SSF55729">
    <property type="entry name" value="Acyl-CoA N-acyltransferases (Nat)"/>
    <property type="match status" value="2"/>
</dbReference>
<dbReference type="PROSITE" id="PS51191">
    <property type="entry name" value="FEMABX"/>
    <property type="match status" value="1"/>
</dbReference>
<dbReference type="Proteomes" id="UP000178936">
    <property type="component" value="Unassembled WGS sequence"/>
</dbReference>
<dbReference type="InterPro" id="IPR050644">
    <property type="entry name" value="PG_Glycine_Bridge_Synth"/>
</dbReference>